<proteinExistence type="predicted"/>
<name>A0ACB5TSC7_CANBO</name>
<protein>
    <submittedName>
        <fullName evidence="1">Unnamed protein product</fullName>
    </submittedName>
</protein>
<dbReference type="Proteomes" id="UP001165101">
    <property type="component" value="Unassembled WGS sequence"/>
</dbReference>
<evidence type="ECO:0000313" key="2">
    <source>
        <dbReference type="Proteomes" id="UP001165101"/>
    </source>
</evidence>
<dbReference type="EMBL" id="BSXV01001910">
    <property type="protein sequence ID" value="GME94305.1"/>
    <property type="molecule type" value="Genomic_DNA"/>
</dbReference>
<evidence type="ECO:0000313" key="1">
    <source>
        <dbReference type="EMBL" id="GME94305.1"/>
    </source>
</evidence>
<comment type="caution">
    <text evidence="1">The sequence shown here is derived from an EMBL/GenBank/DDBJ whole genome shotgun (WGS) entry which is preliminary data.</text>
</comment>
<gene>
    <name evidence="1" type="ORF">Cboi01_000347000</name>
</gene>
<reference evidence="1" key="1">
    <citation type="submission" date="2023-04" db="EMBL/GenBank/DDBJ databases">
        <title>Candida boidinii NBRC 1967.</title>
        <authorList>
            <person name="Ichikawa N."/>
            <person name="Sato H."/>
            <person name="Tonouchi N."/>
        </authorList>
    </citation>
    <scope>NUCLEOTIDE SEQUENCE</scope>
    <source>
        <strain evidence="1">NBRC 1967</strain>
    </source>
</reference>
<sequence>MAAERCNVSCAARPGLRVVGGCGFYGKIRGWDEMAEMAGSKAGWWDMRGLDLTGLSPWLFIIHRSHTVASMESSAAQSVQCGLAGWHEICNL</sequence>
<organism evidence="1 2">
    <name type="scientific">Candida boidinii</name>
    <name type="common">Yeast</name>
    <dbReference type="NCBI Taxonomy" id="5477"/>
    <lineage>
        <taxon>Eukaryota</taxon>
        <taxon>Fungi</taxon>
        <taxon>Dikarya</taxon>
        <taxon>Ascomycota</taxon>
        <taxon>Saccharomycotina</taxon>
        <taxon>Pichiomycetes</taxon>
        <taxon>Pichiales</taxon>
        <taxon>Pichiaceae</taxon>
        <taxon>Ogataea</taxon>
        <taxon>Ogataea/Candida clade</taxon>
    </lineage>
</organism>
<keyword evidence="2" id="KW-1185">Reference proteome</keyword>
<accession>A0ACB5TSC7</accession>